<feature type="domain" description="Acyl-coenzyme A oxidase N-terminal" evidence="16">
    <location>
        <begin position="32"/>
        <end position="141"/>
    </location>
</feature>
<dbReference type="Gene3D" id="2.40.110.10">
    <property type="entry name" value="Butyryl-CoA Dehydrogenase, subunit A, domain 2"/>
    <property type="match status" value="1"/>
</dbReference>
<evidence type="ECO:0000256" key="5">
    <source>
        <dbReference type="ARBA" id="ARBA00006288"/>
    </source>
</evidence>
<evidence type="ECO:0000313" key="18">
    <source>
        <dbReference type="EMBL" id="OCB91493.1"/>
    </source>
</evidence>
<dbReference type="InterPro" id="IPR009100">
    <property type="entry name" value="AcylCoA_DH/oxidase_NM_dom_sf"/>
</dbReference>
<evidence type="ECO:0000256" key="9">
    <source>
        <dbReference type="ARBA" id="ARBA00023002"/>
    </source>
</evidence>
<name>A0A9Q5I4A5_SANBA</name>
<evidence type="ECO:0000259" key="17">
    <source>
        <dbReference type="Pfam" id="PF22924"/>
    </source>
</evidence>
<evidence type="ECO:0000256" key="14">
    <source>
        <dbReference type="PIRSR" id="PIRSR000168-2"/>
    </source>
</evidence>
<evidence type="ECO:0000256" key="1">
    <source>
        <dbReference type="ARBA" id="ARBA00001201"/>
    </source>
</evidence>
<dbReference type="FunFam" id="1.20.140.10:FF:000015">
    <property type="entry name" value="Acyl-coenzyme A oxidase"/>
    <property type="match status" value="1"/>
</dbReference>
<reference evidence="18" key="1">
    <citation type="submission" date="2016-06" db="EMBL/GenBank/DDBJ databases">
        <title>Draft Genome sequence of the fungus Inonotus baumii.</title>
        <authorList>
            <person name="Zhu H."/>
            <person name="Lin W."/>
        </authorList>
    </citation>
    <scope>NUCLEOTIDE SEQUENCE</scope>
    <source>
        <strain evidence="18">821</strain>
    </source>
</reference>
<evidence type="ECO:0000256" key="4">
    <source>
        <dbReference type="ARBA" id="ARBA00004846"/>
    </source>
</evidence>
<organism evidence="18 19">
    <name type="scientific">Sanghuangporus baumii</name>
    <name type="common">Phellinus baumii</name>
    <dbReference type="NCBI Taxonomy" id="108892"/>
    <lineage>
        <taxon>Eukaryota</taxon>
        <taxon>Fungi</taxon>
        <taxon>Dikarya</taxon>
        <taxon>Basidiomycota</taxon>
        <taxon>Agaricomycotina</taxon>
        <taxon>Agaricomycetes</taxon>
        <taxon>Hymenochaetales</taxon>
        <taxon>Hymenochaetaceae</taxon>
        <taxon>Sanghuangporus</taxon>
    </lineage>
</organism>
<comment type="cofactor">
    <cofactor evidence="2">
        <name>FAD</name>
        <dbReference type="ChEBI" id="CHEBI:57692"/>
    </cofactor>
</comment>
<dbReference type="GO" id="GO:0055088">
    <property type="term" value="P:lipid homeostasis"/>
    <property type="evidence" value="ECO:0007669"/>
    <property type="project" value="TreeGrafter"/>
</dbReference>
<evidence type="ECO:0000256" key="6">
    <source>
        <dbReference type="ARBA" id="ARBA00022630"/>
    </source>
</evidence>
<evidence type="ECO:0000256" key="10">
    <source>
        <dbReference type="ARBA" id="ARBA00023098"/>
    </source>
</evidence>
<dbReference type="GO" id="GO:0071949">
    <property type="term" value="F:FAD binding"/>
    <property type="evidence" value="ECO:0007669"/>
    <property type="project" value="InterPro"/>
</dbReference>
<dbReference type="SUPFAM" id="SSF56645">
    <property type="entry name" value="Acyl-CoA dehydrogenase NM domain-like"/>
    <property type="match status" value="1"/>
</dbReference>
<dbReference type="Proteomes" id="UP000757232">
    <property type="component" value="Unassembled WGS sequence"/>
</dbReference>
<dbReference type="SUPFAM" id="SSF47203">
    <property type="entry name" value="Acyl-CoA dehydrogenase C-terminal domain-like"/>
    <property type="match status" value="2"/>
</dbReference>
<dbReference type="GO" id="GO:0003997">
    <property type="term" value="F:acyl-CoA oxidase activity"/>
    <property type="evidence" value="ECO:0007669"/>
    <property type="project" value="UniProtKB-EC"/>
</dbReference>
<dbReference type="Pfam" id="PF01756">
    <property type="entry name" value="ACOX"/>
    <property type="match status" value="1"/>
</dbReference>
<dbReference type="GO" id="GO:0033540">
    <property type="term" value="P:fatty acid beta-oxidation using acyl-CoA oxidase"/>
    <property type="evidence" value="ECO:0007669"/>
    <property type="project" value="TreeGrafter"/>
</dbReference>
<dbReference type="InterPro" id="IPR036250">
    <property type="entry name" value="AcylCo_DH-like_C"/>
</dbReference>
<keyword evidence="9" id="KW-0560">Oxidoreductase</keyword>
<dbReference type="AlphaFoldDB" id="A0A9Q5I4A5"/>
<evidence type="ECO:0000256" key="11">
    <source>
        <dbReference type="ARBA" id="ARBA00023140"/>
    </source>
</evidence>
<sequence>MTKVEVDAQAQTALDIEAARRNAKLDVPATRAFIHGGEDAWKAHQRVEAILSADPVFDKSQKYYMTRKETYLKALKMQKRIEELRDIHHWDVRDMSFVHLALDELLPMGLHVTAFEPVVMSQGSEELKAKFGPLIKHRGIIGCYLQTELGHGTNVSQLETTATYIPESEEFEIHSPTLTSTKWWIGTLGKTANFGVVQACLILPGKRDMGPHLFLVQLRSLDTHEVLPHIKIGDIGPKAMGGYASVDNGYARFDHLRIPHSQMLSKFAQVTKEGKYIKPPHSKLSYGGMLYIRSTMVTTAGRMLAKAATVSLRYTTVRRQGNKGVDGSECQVISYPPVYCRLLPILSRAYVFILLGRNLTYAYMELSKQLSRGETESLPDMHAITSGLKILVSTTSVHDVEVARRSMGGHGYSAYSGLGKVYSDALPSVTYEGDNFVLDQQVVRAALKAHNQSQSSTHQSTFSAFLRLLKEKGSETQIALFESPNWVDWRVVVEVLEWRAARSVESYAKALENGQPDASADQRVSRAVTEAYVATQVADMIQSLSRLGLGDSAAIVGSLLTLYLLSTAEAALVDLLSLGVIATQSAVDKGGPAEMLRLEVARSCRELLPEAVSLSDAYGFTDWELDSALGVYDGRVYNALWDRVQTEPLNKSEITDGYLEFIKPLLERGKKLANEELKSKL</sequence>
<dbReference type="InterPro" id="IPR012258">
    <property type="entry name" value="Acyl-CoA_oxidase"/>
</dbReference>
<dbReference type="InterPro" id="IPR046373">
    <property type="entry name" value="Acyl-CoA_Oxase/DH_mid-dom_sf"/>
</dbReference>
<evidence type="ECO:0000256" key="2">
    <source>
        <dbReference type="ARBA" id="ARBA00001974"/>
    </source>
</evidence>
<dbReference type="InterPro" id="IPR002655">
    <property type="entry name" value="Acyl-CoA_oxidase_C"/>
</dbReference>
<dbReference type="Gene3D" id="1.10.540.10">
    <property type="entry name" value="Acyl-CoA dehydrogenase/oxidase, N-terminal domain"/>
    <property type="match status" value="1"/>
</dbReference>
<feature type="binding site" evidence="14">
    <location>
        <position position="147"/>
    </location>
    <ligand>
        <name>FAD</name>
        <dbReference type="ChEBI" id="CHEBI:57692"/>
    </ligand>
</feature>
<keyword evidence="7 12" id="KW-0274">FAD</keyword>
<feature type="binding site" evidence="14">
    <location>
        <position position="186"/>
    </location>
    <ligand>
        <name>FAD</name>
        <dbReference type="ChEBI" id="CHEBI:57692"/>
    </ligand>
</feature>
<feature type="active site" description="Proton acceptor" evidence="13">
    <location>
        <position position="432"/>
    </location>
</feature>
<dbReference type="InterPro" id="IPR029320">
    <property type="entry name" value="Acyl-CoA_ox_N"/>
</dbReference>
<evidence type="ECO:0000259" key="15">
    <source>
        <dbReference type="Pfam" id="PF01756"/>
    </source>
</evidence>
<dbReference type="GO" id="GO:0005504">
    <property type="term" value="F:fatty acid binding"/>
    <property type="evidence" value="ECO:0007669"/>
    <property type="project" value="TreeGrafter"/>
</dbReference>
<dbReference type="PIRSF" id="PIRSF000168">
    <property type="entry name" value="Acyl-CoA_oxidase"/>
    <property type="match status" value="1"/>
</dbReference>
<dbReference type="EMBL" id="LNZH02000085">
    <property type="protein sequence ID" value="OCB91493.1"/>
    <property type="molecule type" value="Genomic_DNA"/>
</dbReference>
<evidence type="ECO:0000256" key="8">
    <source>
        <dbReference type="ARBA" id="ARBA00022832"/>
    </source>
</evidence>
<dbReference type="OrthoDB" id="538336at2759"/>
<dbReference type="InterPro" id="IPR055060">
    <property type="entry name" value="ACOX_C_alpha1"/>
</dbReference>
<keyword evidence="11" id="KW-0576">Peroxisome</keyword>
<dbReference type="InterPro" id="IPR037069">
    <property type="entry name" value="AcylCoA_DH/ox_N_sf"/>
</dbReference>
<comment type="catalytic activity">
    <reaction evidence="1">
        <text>a 2,3-saturated acyl-CoA + O2 = a (2E)-enoyl-CoA + H2O2</text>
        <dbReference type="Rhea" id="RHEA:38959"/>
        <dbReference type="ChEBI" id="CHEBI:15379"/>
        <dbReference type="ChEBI" id="CHEBI:16240"/>
        <dbReference type="ChEBI" id="CHEBI:58856"/>
        <dbReference type="ChEBI" id="CHEBI:65111"/>
        <dbReference type="EC" id="1.3.3.6"/>
    </reaction>
</comment>
<dbReference type="Pfam" id="PF14749">
    <property type="entry name" value="Acyl-CoA_ox_N"/>
    <property type="match status" value="1"/>
</dbReference>
<evidence type="ECO:0000313" key="19">
    <source>
        <dbReference type="Proteomes" id="UP000757232"/>
    </source>
</evidence>
<dbReference type="PANTHER" id="PTHR10909:SF250">
    <property type="entry name" value="PEROXISOMAL ACYL-COENZYME A OXIDASE 1"/>
    <property type="match status" value="1"/>
</dbReference>
<evidence type="ECO:0000256" key="13">
    <source>
        <dbReference type="PIRSR" id="PIRSR000168-1"/>
    </source>
</evidence>
<evidence type="ECO:0000256" key="12">
    <source>
        <dbReference type="PIRNR" id="PIRNR000168"/>
    </source>
</evidence>
<evidence type="ECO:0000256" key="7">
    <source>
        <dbReference type="ARBA" id="ARBA00022827"/>
    </source>
</evidence>
<gene>
    <name evidence="18" type="ORF">A7U60_g1268</name>
</gene>
<comment type="subcellular location">
    <subcellularLocation>
        <location evidence="3">Peroxisome</location>
    </subcellularLocation>
</comment>
<keyword evidence="6 12" id="KW-0285">Flavoprotein</keyword>
<keyword evidence="8" id="KW-0276">Fatty acid metabolism</keyword>
<dbReference type="GO" id="GO:0005777">
    <property type="term" value="C:peroxisome"/>
    <property type="evidence" value="ECO:0007669"/>
    <property type="project" value="UniProtKB-SubCell"/>
</dbReference>
<evidence type="ECO:0000259" key="16">
    <source>
        <dbReference type="Pfam" id="PF14749"/>
    </source>
</evidence>
<dbReference type="FunFam" id="2.40.110.10:FF:000003">
    <property type="entry name" value="Acyl-coenzyme A oxidase"/>
    <property type="match status" value="1"/>
</dbReference>
<accession>A0A9Q5I4A5</accession>
<dbReference type="Gene3D" id="1.20.140.10">
    <property type="entry name" value="Butyryl-CoA Dehydrogenase, subunit A, domain 3"/>
    <property type="match status" value="2"/>
</dbReference>
<comment type="caution">
    <text evidence="18">The sequence shown here is derived from an EMBL/GenBank/DDBJ whole genome shotgun (WGS) entry which is preliminary data.</text>
</comment>
<dbReference type="PANTHER" id="PTHR10909">
    <property type="entry name" value="ELECTRON TRANSPORT OXIDOREDUCTASE"/>
    <property type="match status" value="1"/>
</dbReference>
<keyword evidence="10" id="KW-0443">Lipid metabolism</keyword>
<evidence type="ECO:0000256" key="3">
    <source>
        <dbReference type="ARBA" id="ARBA00004275"/>
    </source>
</evidence>
<feature type="domain" description="Acyl-CoA oxidase C-alpha1" evidence="17">
    <location>
        <begin position="286"/>
        <end position="446"/>
    </location>
</feature>
<dbReference type="Pfam" id="PF22924">
    <property type="entry name" value="ACOX_C_alpha1"/>
    <property type="match status" value="1"/>
</dbReference>
<keyword evidence="19" id="KW-1185">Reference proteome</keyword>
<protein>
    <recommendedName>
        <fullName evidence="12">Acyl-coenzyme A oxidase</fullName>
    </recommendedName>
</protein>
<proteinExistence type="inferred from homology"/>
<feature type="domain" description="Acyl-CoA oxidase C-terminal" evidence="15">
    <location>
        <begin position="488"/>
        <end position="666"/>
    </location>
</feature>
<comment type="pathway">
    <text evidence="4">Lipid metabolism; peroxisomal fatty acid beta-oxidation.</text>
</comment>
<comment type="similarity">
    <text evidence="5 12">Belongs to the acyl-CoA oxidase family.</text>
</comment>